<dbReference type="RefSeq" id="WP_404604890.1">
    <property type="nucleotide sequence ID" value="NZ_JBIYDN010000003.1"/>
</dbReference>
<accession>A0ABW8MBX3</accession>
<evidence type="ECO:0000313" key="2">
    <source>
        <dbReference type="Proteomes" id="UP001620514"/>
    </source>
</evidence>
<gene>
    <name evidence="1" type="ORF">ABH943_001168</name>
</gene>
<protein>
    <submittedName>
        <fullName evidence="1">Uncharacterized protein</fullName>
    </submittedName>
</protein>
<proteinExistence type="predicted"/>
<dbReference type="InterPro" id="IPR054188">
    <property type="entry name" value="DUF6893"/>
</dbReference>
<sequence length="34" mass="4024">MMKFLLKYLLLSGLIVGVAANLKDIRRYIRIRNM</sequence>
<keyword evidence="2" id="KW-1185">Reference proteome</keyword>
<organism evidence="1 2">
    <name type="scientific">Caballeronia udeis</name>
    <dbReference type="NCBI Taxonomy" id="1232866"/>
    <lineage>
        <taxon>Bacteria</taxon>
        <taxon>Pseudomonadati</taxon>
        <taxon>Pseudomonadota</taxon>
        <taxon>Betaproteobacteria</taxon>
        <taxon>Burkholderiales</taxon>
        <taxon>Burkholderiaceae</taxon>
        <taxon>Caballeronia</taxon>
    </lineage>
</organism>
<dbReference type="EMBL" id="JBIYDN010000003">
    <property type="protein sequence ID" value="MFK4441157.1"/>
    <property type="molecule type" value="Genomic_DNA"/>
</dbReference>
<evidence type="ECO:0000313" key="1">
    <source>
        <dbReference type="EMBL" id="MFK4441157.1"/>
    </source>
</evidence>
<name>A0ABW8MBX3_9BURK</name>
<reference evidence="1 2" key="1">
    <citation type="submission" date="2024-10" db="EMBL/GenBank/DDBJ databases">
        <authorList>
            <person name="Deangelis K."/>
            <person name="Huntemann M."/>
            <person name="Clum A."/>
            <person name="Wang J."/>
            <person name="Palaniappan K."/>
            <person name="Ritter S."/>
            <person name="Chen I.-M."/>
            <person name="Stamatis D."/>
            <person name="Reddy T."/>
            <person name="O'Malley R."/>
            <person name="Daum C."/>
            <person name="Ng V."/>
            <person name="Ivanova N."/>
            <person name="Kyrpides N."/>
            <person name="Woyke T."/>
        </authorList>
    </citation>
    <scope>NUCLEOTIDE SEQUENCE [LARGE SCALE GENOMIC DNA]</scope>
    <source>
        <strain evidence="1 2">GAS97</strain>
    </source>
</reference>
<dbReference type="Proteomes" id="UP001620514">
    <property type="component" value="Unassembled WGS sequence"/>
</dbReference>
<reference evidence="1 2" key="2">
    <citation type="submission" date="2024-11" db="EMBL/GenBank/DDBJ databases">
        <title>Using genomics to understand microbial adaptation to soil warming.</title>
        <authorList>
            <person name="Deangelis K.M. PhD."/>
        </authorList>
    </citation>
    <scope>NUCLEOTIDE SEQUENCE [LARGE SCALE GENOMIC DNA]</scope>
    <source>
        <strain evidence="1 2">GAS97</strain>
    </source>
</reference>
<dbReference type="Pfam" id="PF21833">
    <property type="entry name" value="DUF6893"/>
    <property type="match status" value="1"/>
</dbReference>
<comment type="caution">
    <text evidence="1">The sequence shown here is derived from an EMBL/GenBank/DDBJ whole genome shotgun (WGS) entry which is preliminary data.</text>
</comment>